<proteinExistence type="inferred from homology"/>
<dbReference type="STRING" id="76947.GCA_002080435_00397"/>
<dbReference type="GO" id="GO:0016846">
    <property type="term" value="F:carbon-sulfur lyase activity"/>
    <property type="evidence" value="ECO:0007669"/>
    <property type="project" value="InterPro"/>
</dbReference>
<dbReference type="eggNOG" id="COG3791">
    <property type="taxonomic scope" value="Bacteria"/>
</dbReference>
<reference evidence="6" key="1">
    <citation type="submission" date="2014-08" db="EMBL/GenBank/DDBJ databases">
        <title>Draft genome sequences of Sphingobium herbicidovorans.</title>
        <authorList>
            <person name="Gan H.M."/>
            <person name="Gan H.Y."/>
            <person name="Savka M.A."/>
        </authorList>
    </citation>
    <scope>NUCLEOTIDE SEQUENCE [LARGE SCALE GENOMIC DNA]</scope>
    <source>
        <strain evidence="6">NBRC 16415</strain>
    </source>
</reference>
<dbReference type="PANTHER" id="PTHR33337">
    <property type="entry name" value="GFA DOMAIN-CONTAINING PROTEIN"/>
    <property type="match status" value="1"/>
</dbReference>
<keyword evidence="7" id="KW-1185">Reference proteome</keyword>
<evidence type="ECO:0000256" key="4">
    <source>
        <dbReference type="ARBA" id="ARBA00023239"/>
    </source>
</evidence>
<evidence type="ECO:0000259" key="5">
    <source>
        <dbReference type="PROSITE" id="PS51891"/>
    </source>
</evidence>
<dbReference type="InterPro" id="IPR011057">
    <property type="entry name" value="Mss4-like_sf"/>
</dbReference>
<evidence type="ECO:0000256" key="2">
    <source>
        <dbReference type="ARBA" id="ARBA00022723"/>
    </source>
</evidence>
<dbReference type="InterPro" id="IPR006913">
    <property type="entry name" value="CENP-V/GFA"/>
</dbReference>
<keyword evidence="3" id="KW-0862">Zinc</keyword>
<dbReference type="Pfam" id="PF04828">
    <property type="entry name" value="GFA"/>
    <property type="match status" value="1"/>
</dbReference>
<keyword evidence="2" id="KW-0479">Metal-binding</keyword>
<sequence length="131" mass="14553">MATGRCQCGAIHYEVRGEPVYSALCHCSDCRRSAGAPMVGWVLFPEDDVKVIGEPKAYRSSQDATRHFCATCGTGLFYRNAISFPGMVDIQTATLDDQSAFPPAIHIQWAEAAPWMGRMHELPRSDRYPDQ</sequence>
<comment type="caution">
    <text evidence="6">The sequence shown here is derived from an EMBL/GenBank/DDBJ whole genome shotgun (WGS) entry which is preliminary data.</text>
</comment>
<accession>A0A086P9P5</accession>
<dbReference type="GO" id="GO:0046872">
    <property type="term" value="F:metal ion binding"/>
    <property type="evidence" value="ECO:0007669"/>
    <property type="project" value="UniProtKB-KW"/>
</dbReference>
<dbReference type="Gene3D" id="3.90.1590.10">
    <property type="entry name" value="glutathione-dependent formaldehyde- activating enzyme (gfa)"/>
    <property type="match status" value="1"/>
</dbReference>
<dbReference type="PATRIC" id="fig|1219045.3.peg.2097"/>
<dbReference type="EMBL" id="JFZA02000015">
    <property type="protein sequence ID" value="KFG90113.1"/>
    <property type="molecule type" value="Genomic_DNA"/>
</dbReference>
<dbReference type="PROSITE" id="PS51891">
    <property type="entry name" value="CENP_V_GFA"/>
    <property type="match status" value="1"/>
</dbReference>
<dbReference type="Proteomes" id="UP000024284">
    <property type="component" value="Unassembled WGS sequence"/>
</dbReference>
<evidence type="ECO:0000313" key="7">
    <source>
        <dbReference type="Proteomes" id="UP000024284"/>
    </source>
</evidence>
<organism evidence="6 7">
    <name type="scientific">Sphingobium herbicidovorans (strain ATCC 700291 / DSM 11019 / CCUG 56400 / KCTC 2939 / LMG 18315 / NBRC 16415 / MH)</name>
    <name type="common">Sphingomonas herbicidovorans</name>
    <dbReference type="NCBI Taxonomy" id="1219045"/>
    <lineage>
        <taxon>Bacteria</taxon>
        <taxon>Pseudomonadati</taxon>
        <taxon>Pseudomonadota</taxon>
        <taxon>Alphaproteobacteria</taxon>
        <taxon>Sphingomonadales</taxon>
        <taxon>Sphingomonadaceae</taxon>
        <taxon>Sphingobium</taxon>
    </lineage>
</organism>
<keyword evidence="4" id="KW-0456">Lyase</keyword>
<name>A0A086P9P5_SPHHM</name>
<dbReference type="SUPFAM" id="SSF51316">
    <property type="entry name" value="Mss4-like"/>
    <property type="match status" value="1"/>
</dbReference>
<feature type="domain" description="CENP-V/GFA" evidence="5">
    <location>
        <begin position="2"/>
        <end position="116"/>
    </location>
</feature>
<evidence type="ECO:0000256" key="1">
    <source>
        <dbReference type="ARBA" id="ARBA00005495"/>
    </source>
</evidence>
<evidence type="ECO:0000313" key="6">
    <source>
        <dbReference type="EMBL" id="KFG90113.1"/>
    </source>
</evidence>
<protein>
    <submittedName>
        <fullName evidence="6">Aldehyde-activating protein</fullName>
    </submittedName>
</protein>
<evidence type="ECO:0000256" key="3">
    <source>
        <dbReference type="ARBA" id="ARBA00022833"/>
    </source>
</evidence>
<gene>
    <name evidence="6" type="ORF">BV98_002056</name>
</gene>
<dbReference type="RefSeq" id="WP_037465657.1">
    <property type="nucleotide sequence ID" value="NZ_BCZD01000026.1"/>
</dbReference>
<comment type="similarity">
    <text evidence="1">Belongs to the Gfa family.</text>
</comment>
<dbReference type="PANTHER" id="PTHR33337:SF40">
    <property type="entry name" value="CENP-V_GFA DOMAIN-CONTAINING PROTEIN-RELATED"/>
    <property type="match status" value="1"/>
</dbReference>
<dbReference type="OrthoDB" id="7186766at2"/>
<dbReference type="AlphaFoldDB" id="A0A086P9P5"/>